<reference evidence="2" key="1">
    <citation type="submission" date="2023-05" db="EMBL/GenBank/DDBJ databases">
        <title>Comparative genomics of Bacillaceae isolates and their secondary metabolite potential.</title>
        <authorList>
            <person name="Song L."/>
            <person name="Nielsen L.J."/>
            <person name="Mohite O."/>
            <person name="Xu X."/>
            <person name="Weber T."/>
            <person name="Kovacs A.T."/>
        </authorList>
    </citation>
    <scope>NUCLEOTIDE SEQUENCE</scope>
    <source>
        <strain evidence="2">B2_4</strain>
    </source>
</reference>
<evidence type="ECO:0000256" key="1">
    <source>
        <dbReference type="SAM" id="SignalP"/>
    </source>
</evidence>
<dbReference type="Proteomes" id="UP001177943">
    <property type="component" value="Chromosome"/>
</dbReference>
<name>A0AA95I3P0_9BACL</name>
<sequence>MKFKKMLTVLFTSVLLLTFSSSASAMPGVADTQETALTYFPGQFYSLYLSSDSSDKDWFKWTNNTGKNQFAEAWVAFEGGDPNKFRLGYRIDYGNGRQSDLVYLSKDGNGNSIALQYLYVPQGATLYVVVDHEKNASAESPYRFFCFFEDV</sequence>
<feature type="chain" id="PRO_5041670183" evidence="1">
    <location>
        <begin position="26"/>
        <end position="151"/>
    </location>
</feature>
<protein>
    <submittedName>
        <fullName evidence="2">Uncharacterized protein</fullName>
    </submittedName>
</protein>
<proteinExistence type="predicted"/>
<keyword evidence="1" id="KW-0732">Signal</keyword>
<evidence type="ECO:0000313" key="2">
    <source>
        <dbReference type="EMBL" id="WHX47284.1"/>
    </source>
</evidence>
<gene>
    <name evidence="2" type="ORF">QNH46_14020</name>
</gene>
<feature type="signal peptide" evidence="1">
    <location>
        <begin position="1"/>
        <end position="25"/>
    </location>
</feature>
<evidence type="ECO:0000313" key="3">
    <source>
        <dbReference type="Proteomes" id="UP001177943"/>
    </source>
</evidence>
<accession>A0AA95I3P0</accession>
<dbReference type="RefSeq" id="WP_283924873.1">
    <property type="nucleotide sequence ID" value="NZ_CP126084.1"/>
</dbReference>
<dbReference type="KEGG" id="pwn:QNH46_14020"/>
<dbReference type="AlphaFoldDB" id="A0AA95I3P0"/>
<organism evidence="2 3">
    <name type="scientific">Paenibacillus woosongensis</name>
    <dbReference type="NCBI Taxonomy" id="307580"/>
    <lineage>
        <taxon>Bacteria</taxon>
        <taxon>Bacillati</taxon>
        <taxon>Bacillota</taxon>
        <taxon>Bacilli</taxon>
        <taxon>Bacillales</taxon>
        <taxon>Paenibacillaceae</taxon>
        <taxon>Paenibacillus</taxon>
    </lineage>
</organism>
<dbReference type="EMBL" id="CP126084">
    <property type="protein sequence ID" value="WHX47284.1"/>
    <property type="molecule type" value="Genomic_DNA"/>
</dbReference>